<dbReference type="RefSeq" id="WP_180568577.1">
    <property type="nucleotide sequence ID" value="NZ_JACCKB010000015.1"/>
</dbReference>
<proteinExistence type="inferred from homology"/>
<feature type="domain" description="HTH lysR-type" evidence="5">
    <location>
        <begin position="11"/>
        <end position="66"/>
    </location>
</feature>
<dbReference type="EMBL" id="JACCKB010000015">
    <property type="protein sequence ID" value="NYZ66548.1"/>
    <property type="molecule type" value="Genomic_DNA"/>
</dbReference>
<dbReference type="SUPFAM" id="SSF53850">
    <property type="entry name" value="Periplasmic binding protein-like II"/>
    <property type="match status" value="1"/>
</dbReference>
<keyword evidence="4" id="KW-0804">Transcription</keyword>
<dbReference type="GO" id="GO:0043565">
    <property type="term" value="F:sequence-specific DNA binding"/>
    <property type="evidence" value="ECO:0007669"/>
    <property type="project" value="TreeGrafter"/>
</dbReference>
<dbReference type="InterPro" id="IPR005119">
    <property type="entry name" value="LysR_subst-bd"/>
</dbReference>
<dbReference type="Proteomes" id="UP000569732">
    <property type="component" value="Unassembled WGS sequence"/>
</dbReference>
<name>A0A853I7B5_9GAMM</name>
<evidence type="ECO:0000259" key="5">
    <source>
        <dbReference type="PROSITE" id="PS50931"/>
    </source>
</evidence>
<dbReference type="InterPro" id="IPR036390">
    <property type="entry name" value="WH_DNA-bd_sf"/>
</dbReference>
<dbReference type="Gene3D" id="1.10.10.10">
    <property type="entry name" value="Winged helix-like DNA-binding domain superfamily/Winged helix DNA-binding domain"/>
    <property type="match status" value="1"/>
</dbReference>
<gene>
    <name evidence="6" type="ORF">H0A36_11065</name>
</gene>
<evidence type="ECO:0000256" key="3">
    <source>
        <dbReference type="ARBA" id="ARBA00023125"/>
    </source>
</evidence>
<dbReference type="PROSITE" id="PS50931">
    <property type="entry name" value="HTH_LYSR"/>
    <property type="match status" value="1"/>
</dbReference>
<protein>
    <submittedName>
        <fullName evidence="6">LysR family transcriptional regulator</fullName>
    </submittedName>
</protein>
<comment type="similarity">
    <text evidence="1">Belongs to the LysR transcriptional regulatory family.</text>
</comment>
<sequence>MHKVRLTPTMLSRLAIFEVAANELSFTKAAELLFVTQSAVSHQIKALEADLNIPLFIRKTRKLILTKQGELLAQAVRHSLLELRHTLKHLSSVVNNRLVISCTPSFASRCLLPRLSEFQQRHQDVEVVVVAEARSVDLHKEDVDVCIRIGYGDYSGLLVTRMTNEVIMPVCSPVLLKELKPPLSLKQLKKLPLIVENAQLWDIPEKEWSFFFQSFGMDVKVSSKTRYSHSYLVLEAVISGQGVALSQSTLVRDALKHKILVKPVQEEIETTAGYFLLSRPDHENPQLIESFKEWLIKQVNFENISGVTA</sequence>
<dbReference type="GO" id="GO:0006351">
    <property type="term" value="P:DNA-templated transcription"/>
    <property type="evidence" value="ECO:0007669"/>
    <property type="project" value="TreeGrafter"/>
</dbReference>
<dbReference type="AlphaFoldDB" id="A0A853I7B5"/>
<evidence type="ECO:0000256" key="4">
    <source>
        <dbReference type="ARBA" id="ARBA00023163"/>
    </source>
</evidence>
<accession>A0A853I7B5</accession>
<dbReference type="Pfam" id="PF03466">
    <property type="entry name" value="LysR_substrate"/>
    <property type="match status" value="1"/>
</dbReference>
<keyword evidence="2" id="KW-0805">Transcription regulation</keyword>
<dbReference type="InterPro" id="IPR036388">
    <property type="entry name" value="WH-like_DNA-bd_sf"/>
</dbReference>
<dbReference type="InterPro" id="IPR000847">
    <property type="entry name" value="LysR_HTH_N"/>
</dbReference>
<dbReference type="FunFam" id="1.10.10.10:FF:000001">
    <property type="entry name" value="LysR family transcriptional regulator"/>
    <property type="match status" value="1"/>
</dbReference>
<dbReference type="CDD" id="cd08432">
    <property type="entry name" value="PBP2_GcdR_TrpI_HvrB_AmpR_like"/>
    <property type="match status" value="1"/>
</dbReference>
<dbReference type="Gene3D" id="3.40.190.10">
    <property type="entry name" value="Periplasmic binding protein-like II"/>
    <property type="match status" value="2"/>
</dbReference>
<reference evidence="6 7" key="1">
    <citation type="submission" date="2020-07" db="EMBL/GenBank/DDBJ databases">
        <title>Endozoicomonas sp. nov., isolated from sediment.</title>
        <authorList>
            <person name="Gu T."/>
        </authorList>
    </citation>
    <scope>NUCLEOTIDE SEQUENCE [LARGE SCALE GENOMIC DNA]</scope>
    <source>
        <strain evidence="6 7">SM1973</strain>
    </source>
</reference>
<evidence type="ECO:0000256" key="2">
    <source>
        <dbReference type="ARBA" id="ARBA00023015"/>
    </source>
</evidence>
<dbReference type="SUPFAM" id="SSF46785">
    <property type="entry name" value="Winged helix' DNA-binding domain"/>
    <property type="match status" value="1"/>
</dbReference>
<dbReference type="GO" id="GO:0003700">
    <property type="term" value="F:DNA-binding transcription factor activity"/>
    <property type="evidence" value="ECO:0007669"/>
    <property type="project" value="InterPro"/>
</dbReference>
<dbReference type="PANTHER" id="PTHR30537">
    <property type="entry name" value="HTH-TYPE TRANSCRIPTIONAL REGULATOR"/>
    <property type="match status" value="1"/>
</dbReference>
<dbReference type="Pfam" id="PF00126">
    <property type="entry name" value="HTH_1"/>
    <property type="match status" value="1"/>
</dbReference>
<organism evidence="6 7">
    <name type="scientific">Spartinivicinus marinus</name>
    <dbReference type="NCBI Taxonomy" id="2994442"/>
    <lineage>
        <taxon>Bacteria</taxon>
        <taxon>Pseudomonadati</taxon>
        <taxon>Pseudomonadota</taxon>
        <taxon>Gammaproteobacteria</taxon>
        <taxon>Oceanospirillales</taxon>
        <taxon>Zooshikellaceae</taxon>
        <taxon>Spartinivicinus</taxon>
    </lineage>
</organism>
<dbReference type="PRINTS" id="PR00039">
    <property type="entry name" value="HTHLYSR"/>
</dbReference>
<comment type="caution">
    <text evidence="6">The sequence shown here is derived from an EMBL/GenBank/DDBJ whole genome shotgun (WGS) entry which is preliminary data.</text>
</comment>
<keyword evidence="7" id="KW-1185">Reference proteome</keyword>
<dbReference type="InterPro" id="IPR058163">
    <property type="entry name" value="LysR-type_TF_proteobact-type"/>
</dbReference>
<dbReference type="PANTHER" id="PTHR30537:SF26">
    <property type="entry name" value="GLYCINE CLEAVAGE SYSTEM TRANSCRIPTIONAL ACTIVATOR"/>
    <property type="match status" value="1"/>
</dbReference>
<evidence type="ECO:0000313" key="7">
    <source>
        <dbReference type="Proteomes" id="UP000569732"/>
    </source>
</evidence>
<evidence type="ECO:0000256" key="1">
    <source>
        <dbReference type="ARBA" id="ARBA00009437"/>
    </source>
</evidence>
<evidence type="ECO:0000313" key="6">
    <source>
        <dbReference type="EMBL" id="NYZ66548.1"/>
    </source>
</evidence>
<keyword evidence="3" id="KW-0238">DNA-binding</keyword>